<dbReference type="InterPro" id="IPR001680">
    <property type="entry name" value="WD40_rpt"/>
</dbReference>
<dbReference type="InterPro" id="IPR015943">
    <property type="entry name" value="WD40/YVTN_repeat-like_dom_sf"/>
</dbReference>
<dbReference type="Pfam" id="PF00400">
    <property type="entry name" value="WD40"/>
    <property type="match status" value="6"/>
</dbReference>
<reference evidence="5" key="2">
    <citation type="submission" date="2021-09" db="EMBL/GenBank/DDBJ databases">
        <authorList>
            <person name="Jia N."/>
            <person name="Wang J."/>
            <person name="Shi W."/>
            <person name="Du L."/>
            <person name="Sun Y."/>
            <person name="Zhan W."/>
            <person name="Jiang J."/>
            <person name="Wang Q."/>
            <person name="Zhang B."/>
            <person name="Ji P."/>
            <person name="Sakyi L.B."/>
            <person name="Cui X."/>
            <person name="Yuan T."/>
            <person name="Jiang B."/>
            <person name="Yang W."/>
            <person name="Lam T.T.-Y."/>
            <person name="Chang Q."/>
            <person name="Ding S."/>
            <person name="Wang X."/>
            <person name="Zhu J."/>
            <person name="Ruan X."/>
            <person name="Zhao L."/>
            <person name="Wei J."/>
            <person name="Que T."/>
            <person name="Du C."/>
            <person name="Cheng J."/>
            <person name="Dai P."/>
            <person name="Han X."/>
            <person name="Huang E."/>
            <person name="Gao Y."/>
            <person name="Liu J."/>
            <person name="Shao H."/>
            <person name="Ye R."/>
            <person name="Li L."/>
            <person name="Wei W."/>
            <person name="Wang X."/>
            <person name="Wang C."/>
            <person name="Huo Q."/>
            <person name="Li W."/>
            <person name="Guo W."/>
            <person name="Chen H."/>
            <person name="Chen S."/>
            <person name="Zhou L."/>
            <person name="Zhou L."/>
            <person name="Ni X."/>
            <person name="Tian J."/>
            <person name="Zhou Y."/>
            <person name="Sheng Y."/>
            <person name="Liu T."/>
            <person name="Pan Y."/>
            <person name="Xia L."/>
            <person name="Li J."/>
            <person name="Zhao F."/>
            <person name="Cao W."/>
        </authorList>
    </citation>
    <scope>NUCLEOTIDE SEQUENCE</scope>
    <source>
        <strain evidence="5">Rmic-2018</strain>
        <tissue evidence="5">Larvae</tissue>
    </source>
</reference>
<accession>A0A9J6E6J1</accession>
<evidence type="ECO:0000313" key="5">
    <source>
        <dbReference type="EMBL" id="KAH8030095.1"/>
    </source>
</evidence>
<protein>
    <recommendedName>
        <fullName evidence="4">F-box domain-containing protein</fullName>
    </recommendedName>
</protein>
<dbReference type="FunFam" id="1.20.1280.50:FF:000120">
    <property type="entry name" value="F-box/WD repeat-containing protein 1A"/>
    <property type="match status" value="1"/>
</dbReference>
<dbReference type="InterPro" id="IPR019775">
    <property type="entry name" value="WD40_repeat_CS"/>
</dbReference>
<dbReference type="InterPro" id="IPR042627">
    <property type="entry name" value="FBXW2"/>
</dbReference>
<feature type="repeat" description="WD" evidence="3">
    <location>
        <begin position="379"/>
        <end position="418"/>
    </location>
</feature>
<dbReference type="AlphaFoldDB" id="A0A9J6E6J1"/>
<feature type="repeat" description="WD" evidence="3">
    <location>
        <begin position="464"/>
        <end position="503"/>
    </location>
</feature>
<feature type="repeat" description="WD" evidence="3">
    <location>
        <begin position="419"/>
        <end position="458"/>
    </location>
</feature>
<dbReference type="SMART" id="SM00256">
    <property type="entry name" value="FBOX"/>
    <property type="match status" value="1"/>
</dbReference>
<evidence type="ECO:0000256" key="2">
    <source>
        <dbReference type="ARBA" id="ARBA00022737"/>
    </source>
</evidence>
<dbReference type="InterPro" id="IPR001810">
    <property type="entry name" value="F-box_dom"/>
</dbReference>
<evidence type="ECO:0000313" key="6">
    <source>
        <dbReference type="Proteomes" id="UP000821866"/>
    </source>
</evidence>
<dbReference type="PANTHER" id="PTHR44436">
    <property type="entry name" value="F-BOX/WD REPEAT-CONTAINING PROTEIN 2"/>
    <property type="match status" value="1"/>
</dbReference>
<evidence type="ECO:0000256" key="1">
    <source>
        <dbReference type="ARBA" id="ARBA00022574"/>
    </source>
</evidence>
<dbReference type="SMART" id="SM00320">
    <property type="entry name" value="WD40"/>
    <property type="match status" value="6"/>
</dbReference>
<dbReference type="PANTHER" id="PTHR44436:SF1">
    <property type="entry name" value="F-BOX_WD REPEAT-CONTAINING PROTEIN 2"/>
    <property type="match status" value="1"/>
</dbReference>
<dbReference type="SUPFAM" id="SSF50978">
    <property type="entry name" value="WD40 repeat-like"/>
    <property type="match status" value="1"/>
</dbReference>
<dbReference type="PROSITE" id="PS50082">
    <property type="entry name" value="WD_REPEATS_2"/>
    <property type="match status" value="6"/>
</dbReference>
<feature type="repeat" description="WD" evidence="3">
    <location>
        <begin position="339"/>
        <end position="378"/>
    </location>
</feature>
<proteinExistence type="predicted"/>
<sequence>MELRSYASTSDDCGTKPLLDCPLCETPSGMRDASGDSPLLPAGAAERGWQPCRLLSANGRRKSVACLVSNGYPHIVCSSHTAASKTTVEQVLPAFQKVQIPHKCHSLPRNFKFRPYKPKVTPVAHVTPALSRQSSEVVGPSDFKSRLDTVKEWFTTFNDDQKNATLKALLGLCGQSQNHLLSVLLQPVLHEHCPDNCQDWLSSLPSDLLMIIFSYLDPVSLLRCAQVCRAWRDATHDSYLWQRLCAQPRWRVSAATESKQLELLRLCDGTVDWRAVFCQRYRLRRNWLRGSCHVRTFHGHTQAVFCVQFDDTRIVSGSSDKTIKVWNMRTNSPWSVMTLVGHSGTVRCLHLSGNRLVSGSSDCTIKVWDMQTGLCLRTLVGHAGAVLCLQYHGDRLVSGSCDRTIRVWQLDTGRHVATFHGHQDAVTCLQFDSMQVVSGSLDRTIKLWSLSSGHCLRTLDWIKSEGHTGVVRCLQADQWRIVSAGDDRALKVWSLETGQRLVTLRNHSDGVTCLQFSDSLIVSGSYDQTVKLWDFTVC</sequence>
<dbReference type="PROSITE" id="PS50294">
    <property type="entry name" value="WD_REPEATS_REGION"/>
    <property type="match status" value="5"/>
</dbReference>
<dbReference type="Gene3D" id="1.20.1280.50">
    <property type="match status" value="1"/>
</dbReference>
<keyword evidence="2" id="KW-0677">Repeat</keyword>
<dbReference type="Gene3D" id="2.130.10.10">
    <property type="entry name" value="YVTN repeat-like/Quinoprotein amine dehydrogenase"/>
    <property type="match status" value="3"/>
</dbReference>
<keyword evidence="1 3" id="KW-0853">WD repeat</keyword>
<dbReference type="InterPro" id="IPR036322">
    <property type="entry name" value="WD40_repeat_dom_sf"/>
</dbReference>
<keyword evidence="6" id="KW-1185">Reference proteome</keyword>
<gene>
    <name evidence="5" type="ORF">HPB51_006527</name>
</gene>
<dbReference type="EMBL" id="JABSTU010000005">
    <property type="protein sequence ID" value="KAH8030095.1"/>
    <property type="molecule type" value="Genomic_DNA"/>
</dbReference>
<evidence type="ECO:0000256" key="3">
    <source>
        <dbReference type="PROSITE-ProRule" id="PRU00221"/>
    </source>
</evidence>
<dbReference type="FunFam" id="2.130.10.10:FF:001203">
    <property type="entry name" value="F-box/WD repeat-containing protein 1A"/>
    <property type="match status" value="2"/>
</dbReference>
<dbReference type="Proteomes" id="UP000821866">
    <property type="component" value="Chromosome 3"/>
</dbReference>
<dbReference type="InterPro" id="IPR020472">
    <property type="entry name" value="WD40_PAC1"/>
</dbReference>
<organism evidence="5 6">
    <name type="scientific">Rhipicephalus microplus</name>
    <name type="common">Cattle tick</name>
    <name type="synonym">Boophilus microplus</name>
    <dbReference type="NCBI Taxonomy" id="6941"/>
    <lineage>
        <taxon>Eukaryota</taxon>
        <taxon>Metazoa</taxon>
        <taxon>Ecdysozoa</taxon>
        <taxon>Arthropoda</taxon>
        <taxon>Chelicerata</taxon>
        <taxon>Arachnida</taxon>
        <taxon>Acari</taxon>
        <taxon>Parasitiformes</taxon>
        <taxon>Ixodida</taxon>
        <taxon>Ixodoidea</taxon>
        <taxon>Ixodidae</taxon>
        <taxon>Rhipicephalinae</taxon>
        <taxon>Rhipicephalus</taxon>
        <taxon>Boophilus</taxon>
    </lineage>
</organism>
<dbReference type="VEuPathDB" id="VectorBase:LOC119163526"/>
<dbReference type="InterPro" id="IPR036047">
    <property type="entry name" value="F-box-like_dom_sf"/>
</dbReference>
<dbReference type="CDD" id="cd00200">
    <property type="entry name" value="WD40"/>
    <property type="match status" value="1"/>
</dbReference>
<dbReference type="PROSITE" id="PS50181">
    <property type="entry name" value="FBOX"/>
    <property type="match status" value="1"/>
</dbReference>
<dbReference type="SUPFAM" id="SSF81383">
    <property type="entry name" value="F-box domain"/>
    <property type="match status" value="1"/>
</dbReference>
<dbReference type="CDD" id="cd22109">
    <property type="entry name" value="F-box_FBXO41"/>
    <property type="match status" value="1"/>
</dbReference>
<evidence type="ECO:0000259" key="4">
    <source>
        <dbReference type="PROSITE" id="PS50181"/>
    </source>
</evidence>
<dbReference type="Pfam" id="PF12937">
    <property type="entry name" value="F-box-like"/>
    <property type="match status" value="1"/>
</dbReference>
<name>A0A9J6E6J1_RHIMP</name>
<feature type="repeat" description="WD" evidence="3">
    <location>
        <begin position="504"/>
        <end position="538"/>
    </location>
</feature>
<reference evidence="5" key="1">
    <citation type="journal article" date="2020" name="Cell">
        <title>Large-Scale Comparative Analyses of Tick Genomes Elucidate Their Genetic Diversity and Vector Capacities.</title>
        <authorList>
            <consortium name="Tick Genome and Microbiome Consortium (TIGMIC)"/>
            <person name="Jia N."/>
            <person name="Wang J."/>
            <person name="Shi W."/>
            <person name="Du L."/>
            <person name="Sun Y."/>
            <person name="Zhan W."/>
            <person name="Jiang J.F."/>
            <person name="Wang Q."/>
            <person name="Zhang B."/>
            <person name="Ji P."/>
            <person name="Bell-Sakyi L."/>
            <person name="Cui X.M."/>
            <person name="Yuan T.T."/>
            <person name="Jiang B.G."/>
            <person name="Yang W.F."/>
            <person name="Lam T.T."/>
            <person name="Chang Q.C."/>
            <person name="Ding S.J."/>
            <person name="Wang X.J."/>
            <person name="Zhu J.G."/>
            <person name="Ruan X.D."/>
            <person name="Zhao L."/>
            <person name="Wei J.T."/>
            <person name="Ye R.Z."/>
            <person name="Que T.C."/>
            <person name="Du C.H."/>
            <person name="Zhou Y.H."/>
            <person name="Cheng J.X."/>
            <person name="Dai P.F."/>
            <person name="Guo W.B."/>
            <person name="Han X.H."/>
            <person name="Huang E.J."/>
            <person name="Li L.F."/>
            <person name="Wei W."/>
            <person name="Gao Y.C."/>
            <person name="Liu J.Z."/>
            <person name="Shao H.Z."/>
            <person name="Wang X."/>
            <person name="Wang C.C."/>
            <person name="Yang T.C."/>
            <person name="Huo Q.B."/>
            <person name="Li W."/>
            <person name="Chen H.Y."/>
            <person name="Chen S.E."/>
            <person name="Zhou L.G."/>
            <person name="Ni X.B."/>
            <person name="Tian J.H."/>
            <person name="Sheng Y."/>
            <person name="Liu T."/>
            <person name="Pan Y.S."/>
            <person name="Xia L.Y."/>
            <person name="Li J."/>
            <person name="Zhao F."/>
            <person name="Cao W.C."/>
        </authorList>
    </citation>
    <scope>NUCLEOTIDE SEQUENCE</scope>
    <source>
        <strain evidence="5">Rmic-2018</strain>
    </source>
</reference>
<dbReference type="PRINTS" id="PR00320">
    <property type="entry name" value="GPROTEINBRPT"/>
</dbReference>
<comment type="caution">
    <text evidence="5">The sequence shown here is derived from an EMBL/GenBank/DDBJ whole genome shotgun (WGS) entry which is preliminary data.</text>
</comment>
<feature type="domain" description="F-box" evidence="4">
    <location>
        <begin position="198"/>
        <end position="244"/>
    </location>
</feature>
<dbReference type="PROSITE" id="PS00678">
    <property type="entry name" value="WD_REPEATS_1"/>
    <property type="match status" value="3"/>
</dbReference>
<feature type="repeat" description="WD" evidence="3">
    <location>
        <begin position="297"/>
        <end position="336"/>
    </location>
</feature>